<sequence>MRTARPHAGPPASLSLTRAGGAPATSLSSLSATRAPATDEGQLNGNNLMAGGAATYGRWRDERRWRDEGGGDDVCGDGESARDGEARQPDGAAERRRCGEDRAEKTMWRRRFARRIYSTHPLVAVGEATRD</sequence>
<name>A0AAD8W1G9_LOLMU</name>
<evidence type="ECO:0000313" key="3">
    <source>
        <dbReference type="Proteomes" id="UP001231189"/>
    </source>
</evidence>
<evidence type="ECO:0000313" key="2">
    <source>
        <dbReference type="EMBL" id="KAK1631442.1"/>
    </source>
</evidence>
<evidence type="ECO:0000256" key="1">
    <source>
        <dbReference type="SAM" id="MobiDB-lite"/>
    </source>
</evidence>
<feature type="compositionally biased region" description="Basic and acidic residues" evidence="1">
    <location>
        <begin position="79"/>
        <end position="103"/>
    </location>
</feature>
<dbReference type="Proteomes" id="UP001231189">
    <property type="component" value="Unassembled WGS sequence"/>
</dbReference>
<feature type="region of interest" description="Disordered" evidence="1">
    <location>
        <begin position="1"/>
        <end position="103"/>
    </location>
</feature>
<gene>
    <name evidence="2" type="ORF">QYE76_005757</name>
</gene>
<proteinExistence type="predicted"/>
<feature type="compositionally biased region" description="Low complexity" evidence="1">
    <location>
        <begin position="19"/>
        <end position="36"/>
    </location>
</feature>
<feature type="compositionally biased region" description="Basic and acidic residues" evidence="1">
    <location>
        <begin position="58"/>
        <end position="69"/>
    </location>
</feature>
<reference evidence="2" key="1">
    <citation type="submission" date="2023-07" db="EMBL/GenBank/DDBJ databases">
        <title>A chromosome-level genome assembly of Lolium multiflorum.</title>
        <authorList>
            <person name="Chen Y."/>
            <person name="Copetti D."/>
            <person name="Kolliker R."/>
            <person name="Studer B."/>
        </authorList>
    </citation>
    <scope>NUCLEOTIDE SEQUENCE</scope>
    <source>
        <strain evidence="2">02402/16</strain>
        <tissue evidence="2">Leaf</tissue>
    </source>
</reference>
<keyword evidence="3" id="KW-1185">Reference proteome</keyword>
<comment type="caution">
    <text evidence="2">The sequence shown here is derived from an EMBL/GenBank/DDBJ whole genome shotgun (WGS) entry which is preliminary data.</text>
</comment>
<protein>
    <submittedName>
        <fullName evidence="2">Uncharacterized protein</fullName>
    </submittedName>
</protein>
<accession>A0AAD8W1G9</accession>
<organism evidence="2 3">
    <name type="scientific">Lolium multiflorum</name>
    <name type="common">Italian ryegrass</name>
    <name type="synonym">Lolium perenne subsp. multiflorum</name>
    <dbReference type="NCBI Taxonomy" id="4521"/>
    <lineage>
        <taxon>Eukaryota</taxon>
        <taxon>Viridiplantae</taxon>
        <taxon>Streptophyta</taxon>
        <taxon>Embryophyta</taxon>
        <taxon>Tracheophyta</taxon>
        <taxon>Spermatophyta</taxon>
        <taxon>Magnoliopsida</taxon>
        <taxon>Liliopsida</taxon>
        <taxon>Poales</taxon>
        <taxon>Poaceae</taxon>
        <taxon>BOP clade</taxon>
        <taxon>Pooideae</taxon>
        <taxon>Poodae</taxon>
        <taxon>Poeae</taxon>
        <taxon>Poeae Chloroplast Group 2 (Poeae type)</taxon>
        <taxon>Loliodinae</taxon>
        <taxon>Loliinae</taxon>
        <taxon>Lolium</taxon>
    </lineage>
</organism>
<dbReference type="EMBL" id="JAUUTY010000005">
    <property type="protein sequence ID" value="KAK1631442.1"/>
    <property type="molecule type" value="Genomic_DNA"/>
</dbReference>
<dbReference type="AlphaFoldDB" id="A0AAD8W1G9"/>